<feature type="compositionally biased region" description="Basic residues" evidence="1">
    <location>
        <begin position="332"/>
        <end position="343"/>
    </location>
</feature>
<dbReference type="SUPFAM" id="SSF52540">
    <property type="entry name" value="P-loop containing nucleoside triphosphate hydrolases"/>
    <property type="match status" value="1"/>
</dbReference>
<feature type="compositionally biased region" description="Basic and acidic residues" evidence="1">
    <location>
        <begin position="204"/>
        <end position="217"/>
    </location>
</feature>
<evidence type="ECO:0000259" key="2">
    <source>
        <dbReference type="SMART" id="SM00072"/>
    </source>
</evidence>
<dbReference type="InterPro" id="IPR000584">
    <property type="entry name" value="VDCC_L_bsu"/>
</dbReference>
<feature type="region of interest" description="Disordered" evidence="1">
    <location>
        <begin position="186"/>
        <end position="217"/>
    </location>
</feature>
<reference evidence="4" key="1">
    <citation type="submission" date="2025-08" db="UniProtKB">
        <authorList>
            <consortium name="RefSeq"/>
        </authorList>
    </citation>
    <scope>IDENTIFICATION</scope>
    <source>
        <tissue evidence="4">Muscle</tissue>
    </source>
</reference>
<gene>
    <name evidence="4" type="primary">LOC106458736</name>
</gene>
<dbReference type="GeneID" id="106458736"/>
<proteinExistence type="predicted"/>
<dbReference type="SMART" id="SM00072">
    <property type="entry name" value="GuKc"/>
    <property type="match status" value="1"/>
</dbReference>
<dbReference type="InterPro" id="IPR008145">
    <property type="entry name" value="GK/Ca_channel_bsu"/>
</dbReference>
<evidence type="ECO:0000313" key="4">
    <source>
        <dbReference type="RefSeq" id="XP_022240753.1"/>
    </source>
</evidence>
<protein>
    <submittedName>
        <fullName evidence="4">Voltage-dependent L-type calcium channel subunit beta-2-like isoform X2</fullName>
    </submittedName>
</protein>
<keyword evidence="3" id="KW-1185">Reference proteome</keyword>
<dbReference type="PRINTS" id="PR01626">
    <property type="entry name" value="LCACHANNELB"/>
</dbReference>
<dbReference type="InterPro" id="IPR027417">
    <property type="entry name" value="P-loop_NTPase"/>
</dbReference>
<sequence>MMQKAIFDFLKHKFEGRIIITRVTSDISLAKRSLLNNPSKRAIVEKSSSRASCLAKVQEEIERIFELARTLQLVVLDCDTINHPSQLTKTSLSPIIVYLKISSPKVLQRLIKSRGKSQSRNLNVQMVAAEKLAQCPPEMFDAILDENQLEDACEHLGEILESYWEALHPPVKASPPTVPRPILSPRVDPIGLSRHNSTPPVRFTSDRTRTRRSEKISSEFDQHAMLPRSVEFDQHATLPRSVEFDQHATLPRSVEILEHQAVTASSCNHPHSGARNRIYDQYMDWPDDRDPYLDDYGPLEAHGSESDQIATVVDYDSQHDQDVLNDTNYHRDQRRARHPMNGV</sequence>
<dbReference type="Gene3D" id="3.40.50.300">
    <property type="entry name" value="P-loop containing nucleotide triphosphate hydrolases"/>
    <property type="match status" value="1"/>
</dbReference>
<feature type="region of interest" description="Disordered" evidence="1">
    <location>
        <begin position="320"/>
        <end position="343"/>
    </location>
</feature>
<dbReference type="Pfam" id="PF00625">
    <property type="entry name" value="Guanylate_kin"/>
    <property type="match status" value="1"/>
</dbReference>
<evidence type="ECO:0000256" key="1">
    <source>
        <dbReference type="SAM" id="MobiDB-lite"/>
    </source>
</evidence>
<dbReference type="RefSeq" id="XP_022240753.1">
    <property type="nucleotide sequence ID" value="XM_022385045.1"/>
</dbReference>
<evidence type="ECO:0000313" key="3">
    <source>
        <dbReference type="Proteomes" id="UP000694941"/>
    </source>
</evidence>
<dbReference type="Proteomes" id="UP000694941">
    <property type="component" value="Unplaced"/>
</dbReference>
<dbReference type="PANTHER" id="PTHR11824">
    <property type="entry name" value="VOLTAGE-DEPENDENT CALCIUM CHANNEL BETA SUBUNIT"/>
    <property type="match status" value="1"/>
</dbReference>
<feature type="domain" description="Guanylate kinase/L-type calcium channel beta subunit" evidence="2">
    <location>
        <begin position="1"/>
        <end position="164"/>
    </location>
</feature>
<organism evidence="3 4">
    <name type="scientific">Limulus polyphemus</name>
    <name type="common">Atlantic horseshoe crab</name>
    <dbReference type="NCBI Taxonomy" id="6850"/>
    <lineage>
        <taxon>Eukaryota</taxon>
        <taxon>Metazoa</taxon>
        <taxon>Ecdysozoa</taxon>
        <taxon>Arthropoda</taxon>
        <taxon>Chelicerata</taxon>
        <taxon>Merostomata</taxon>
        <taxon>Xiphosura</taxon>
        <taxon>Limulidae</taxon>
        <taxon>Limulus</taxon>
    </lineage>
</organism>
<accession>A0ABM1SAU8</accession>
<name>A0ABM1SAU8_LIMPO</name>